<name>A0A0N7G7N7_9VIRU</name>
<dbReference type="EMBL" id="KT820662">
    <property type="protein sequence ID" value="ALH23297.1"/>
    <property type="molecule type" value="Genomic_DNA"/>
</dbReference>
<organism evidence="1 2">
    <name type="scientific">Chrysochromulina ericina virus CeV-01B</name>
    <dbReference type="NCBI Taxonomy" id="3070830"/>
    <lineage>
        <taxon>Viruses</taxon>
        <taxon>Varidnaviria</taxon>
        <taxon>Bamfordvirae</taxon>
        <taxon>Nucleocytoviricota</taxon>
        <taxon>Megaviricetes</taxon>
        <taxon>Imitervirales</taxon>
        <taxon>Mesomimiviridae</taxon>
        <taxon>Tethysvirus</taxon>
        <taxon>Tethysvirus raunefjordenense</taxon>
    </lineage>
</organism>
<dbReference type="Proteomes" id="UP000203826">
    <property type="component" value="Segment"/>
</dbReference>
<evidence type="ECO:0000313" key="2">
    <source>
        <dbReference type="Proteomes" id="UP000203826"/>
    </source>
</evidence>
<keyword evidence="2" id="KW-1185">Reference proteome</keyword>
<gene>
    <name evidence="1" type="ORF">ceV_391</name>
</gene>
<reference evidence="1 2" key="1">
    <citation type="journal article" date="2015" name="Genome Announc.">
        <title>The 474-Kilobase-Pair Complete Genome Sequence of CeV-01B, a Virus Infecting Haptolina (Chrysochromulina) ericina (Prymnesiophyceae).</title>
        <authorList>
            <person name="Gallot-Lavallee L."/>
            <person name="Pagarete A."/>
            <person name="Legendre M."/>
            <person name="Santini S."/>
            <person name="Sandaa R.A."/>
            <person name="Himmelbauer H."/>
            <person name="Ogata H."/>
            <person name="Bratbak G."/>
            <person name="Claverie J.M."/>
        </authorList>
    </citation>
    <scope>NUCLEOTIDE SEQUENCE [LARGE SCALE GENOMIC DNA]</scope>
    <source>
        <strain evidence="1">CeV-01B</strain>
    </source>
</reference>
<dbReference type="KEGG" id="vg:26049258"/>
<dbReference type="Gene3D" id="3.40.50.300">
    <property type="entry name" value="P-loop containing nucleotide triphosphate hydrolases"/>
    <property type="match status" value="1"/>
</dbReference>
<accession>A0A0N7G7N7</accession>
<proteinExistence type="predicted"/>
<dbReference type="InterPro" id="IPR027417">
    <property type="entry name" value="P-loop_NTPase"/>
</dbReference>
<sequence>MKSFESHFIDYINNSDKKQLHNLSNNFSNIETMNNIIIYGPHGVGKYTYALNLIKHLSSCNLKYEKKITISYNKSNYYFKISDIHYEIDLSLLGCNSKLLWFDIYNQIVDIISAKNMKCGIILCKNFNDIHNELLETFYSYMQTRYNSGIIIKFIIITSDISFISNNIINCCNKIILSRPSRSSYNKIYKVSLEKDYNINKINNIKDIKKYDNSLLTKHNNIMQHTYKNISHQILKQIINYNEINFLQLREHLYDICIFDLNIYNCINYIIKELIAKNLLSSDKLNKILINLYSFLKLYNNNYRPIYHLEKYVLYISAVVNEL</sequence>
<dbReference type="OrthoDB" id="34114at10239"/>
<evidence type="ECO:0000313" key="1">
    <source>
        <dbReference type="EMBL" id="ALH23297.1"/>
    </source>
</evidence>
<dbReference type="SUPFAM" id="SSF52540">
    <property type="entry name" value="P-loop containing nucleoside triphosphate hydrolases"/>
    <property type="match status" value="1"/>
</dbReference>
<protein>
    <submittedName>
        <fullName evidence="1">Uncharacterized protein</fullName>
    </submittedName>
</protein>